<gene>
    <name evidence="2" type="ORF">KC729_10830</name>
</gene>
<dbReference type="EMBL" id="JAGQHR010000315">
    <property type="protein sequence ID" value="MCA9728169.1"/>
    <property type="molecule type" value="Genomic_DNA"/>
</dbReference>
<name>A0A956LZ43_UNCEI</name>
<protein>
    <submittedName>
        <fullName evidence="2">Choice-of-anchor E domain-containing protein</fullName>
    </submittedName>
</protein>
<dbReference type="AlphaFoldDB" id="A0A956LZ43"/>
<organism evidence="2 3">
    <name type="scientific">Eiseniibacteriota bacterium</name>
    <dbReference type="NCBI Taxonomy" id="2212470"/>
    <lineage>
        <taxon>Bacteria</taxon>
        <taxon>Candidatus Eiseniibacteriota</taxon>
    </lineage>
</organism>
<evidence type="ECO:0000256" key="1">
    <source>
        <dbReference type="SAM" id="SignalP"/>
    </source>
</evidence>
<comment type="caution">
    <text evidence="2">The sequence shown here is derived from an EMBL/GenBank/DDBJ whole genome shotgun (WGS) entry which is preliminary data.</text>
</comment>
<dbReference type="Proteomes" id="UP000697710">
    <property type="component" value="Unassembled WGS sequence"/>
</dbReference>
<feature type="chain" id="PRO_5036889306" evidence="1">
    <location>
        <begin position="23"/>
        <end position="190"/>
    </location>
</feature>
<dbReference type="NCBIfam" id="NF033208">
    <property type="entry name" value="choice_anch_E"/>
    <property type="match status" value="1"/>
</dbReference>
<reference evidence="2" key="1">
    <citation type="submission" date="2020-04" db="EMBL/GenBank/DDBJ databases">
        <authorList>
            <person name="Zhang T."/>
        </authorList>
    </citation>
    <scope>NUCLEOTIDE SEQUENCE</scope>
    <source>
        <strain evidence="2">HKST-UBA01</strain>
    </source>
</reference>
<evidence type="ECO:0000313" key="2">
    <source>
        <dbReference type="EMBL" id="MCA9728169.1"/>
    </source>
</evidence>
<keyword evidence="1" id="KW-0732">Signal</keyword>
<feature type="non-terminal residue" evidence="2">
    <location>
        <position position="190"/>
    </location>
</feature>
<accession>A0A956LZ43</accession>
<sequence>MRHRNAALLAFGVLALAQPTRAATVQYTDVLPLTTTNWADVASVPKFDPGLGVLTSVTLELAGHVEGSAAFESLDAQAATVTMNLAAEIEIQRPDLSTLVTVLPLATTVDNVDAFDGVIDFAGASGRSYDDLAGDDTDAFYTTAPGDLALFTGQGMIDLPAIATGASSGSGAGNLILQFGTSASAEVPQW</sequence>
<proteinExistence type="predicted"/>
<feature type="signal peptide" evidence="1">
    <location>
        <begin position="1"/>
        <end position="22"/>
    </location>
</feature>
<evidence type="ECO:0000313" key="3">
    <source>
        <dbReference type="Proteomes" id="UP000697710"/>
    </source>
</evidence>
<reference evidence="2" key="2">
    <citation type="journal article" date="2021" name="Microbiome">
        <title>Successional dynamics and alternative stable states in a saline activated sludge microbial community over 9 years.</title>
        <authorList>
            <person name="Wang Y."/>
            <person name="Ye J."/>
            <person name="Ju F."/>
            <person name="Liu L."/>
            <person name="Boyd J.A."/>
            <person name="Deng Y."/>
            <person name="Parks D.H."/>
            <person name="Jiang X."/>
            <person name="Yin X."/>
            <person name="Woodcroft B.J."/>
            <person name="Tyson G.W."/>
            <person name="Hugenholtz P."/>
            <person name="Polz M.F."/>
            <person name="Zhang T."/>
        </authorList>
    </citation>
    <scope>NUCLEOTIDE SEQUENCE</scope>
    <source>
        <strain evidence="2">HKST-UBA01</strain>
    </source>
</reference>